<keyword evidence="4 7" id="KW-1133">Transmembrane helix</keyword>
<dbReference type="GeneID" id="1209719"/>
<feature type="domain" description="MacB-like periplasmic core" evidence="9">
    <location>
        <begin position="28"/>
        <end position="247"/>
    </location>
</feature>
<keyword evidence="5 7" id="KW-0472">Membrane</keyword>
<dbReference type="RefSeq" id="WP_010958455.1">
    <property type="nucleotide sequence ID" value="NC_002971.4"/>
</dbReference>
<dbReference type="PANTHER" id="PTHR30572:SF4">
    <property type="entry name" value="ABC TRANSPORTER PERMEASE YTRF"/>
    <property type="match status" value="1"/>
</dbReference>
<dbReference type="OrthoDB" id="9770036at2"/>
<evidence type="ECO:0000313" key="11">
    <source>
        <dbReference type="Proteomes" id="UP000002671"/>
    </source>
</evidence>
<comment type="similarity">
    <text evidence="6">Belongs to the ABC-4 integral membrane protein family.</text>
</comment>
<gene>
    <name evidence="10" type="ordered locus">CBU_1808</name>
</gene>
<sequence>MFHRQENMSFIRYIKAALRNLISSKLRSFLAILGILVGTASVVALITSSQLATEHALDQFKELGTNLLAMDVQPRPGQQQTDVSQQITLAKIPQIKHASQQIALVAPYTSLFNTLYFEGKQTEGQVLGATAELAEIVKIQIDKGRFVSYLDRNSFFCVIGSDVGKDFLAKGIANPIGHQISIGKFVFTIIGVAKHWQPNWFLYADINKGAIIPLATSFFLSKDAQINNLLFRLVPDPDIAEVQNALADKMSQLYPQLKTTSRSPDQIIGIMKKQQNTFTWLLGSIGGIALLVGGIGVMNIMYVSVIERRREIGIRMAVGARRANIRRMFLVEAIILTLFGGLLGILVGVAIASILALATGWGFRILLFPPILGFVISVLVGVISGFYPAYRASNLDPIETLRGE</sequence>
<dbReference type="Pfam" id="PF02687">
    <property type="entry name" value="FtsX"/>
    <property type="match status" value="1"/>
</dbReference>
<dbReference type="PANTHER" id="PTHR30572">
    <property type="entry name" value="MEMBRANE COMPONENT OF TRANSPORTER-RELATED"/>
    <property type="match status" value="1"/>
</dbReference>
<dbReference type="EMBL" id="AE016828">
    <property type="protein sequence ID" value="AAO91301.1"/>
    <property type="molecule type" value="Genomic_DNA"/>
</dbReference>
<evidence type="ECO:0000256" key="7">
    <source>
        <dbReference type="SAM" id="Phobius"/>
    </source>
</evidence>
<dbReference type="GO" id="GO:0022857">
    <property type="term" value="F:transmembrane transporter activity"/>
    <property type="evidence" value="ECO:0000318"/>
    <property type="project" value="GO_Central"/>
</dbReference>
<feature type="transmembrane region" description="Helical" evidence="7">
    <location>
        <begin position="365"/>
        <end position="387"/>
    </location>
</feature>
<proteinExistence type="inferred from homology"/>
<dbReference type="GO" id="GO:0005886">
    <property type="term" value="C:plasma membrane"/>
    <property type="evidence" value="ECO:0000318"/>
    <property type="project" value="GO_Central"/>
</dbReference>
<dbReference type="eggNOG" id="COG0577">
    <property type="taxonomic scope" value="Bacteria"/>
</dbReference>
<dbReference type="InterPro" id="IPR003838">
    <property type="entry name" value="ABC3_permease_C"/>
</dbReference>
<evidence type="ECO:0000256" key="3">
    <source>
        <dbReference type="ARBA" id="ARBA00022692"/>
    </source>
</evidence>
<feature type="transmembrane region" description="Helical" evidence="7">
    <location>
        <begin position="329"/>
        <end position="359"/>
    </location>
</feature>
<comment type="subcellular location">
    <subcellularLocation>
        <location evidence="1">Cell membrane</location>
        <topology evidence="1">Multi-pass membrane protein</topology>
    </subcellularLocation>
</comment>
<dbReference type="HOGENOM" id="CLU_000604_8_0_6"/>
<dbReference type="Proteomes" id="UP000002671">
    <property type="component" value="Chromosome"/>
</dbReference>
<keyword evidence="11" id="KW-1185">Reference proteome</keyword>
<evidence type="ECO:0000313" key="10">
    <source>
        <dbReference type="EMBL" id="AAO91301.1"/>
    </source>
</evidence>
<feature type="transmembrane region" description="Helical" evidence="7">
    <location>
        <begin position="280"/>
        <end position="306"/>
    </location>
</feature>
<name>Q83AS2_COXBU</name>
<keyword evidence="3 7" id="KW-0812">Transmembrane</keyword>
<evidence type="ECO:0000256" key="1">
    <source>
        <dbReference type="ARBA" id="ARBA00004651"/>
    </source>
</evidence>
<protein>
    <submittedName>
        <fullName evidence="10">Export ABC transporter permease protein</fullName>
    </submittedName>
</protein>
<feature type="domain" description="ABC3 transporter permease C-terminal" evidence="8">
    <location>
        <begin position="284"/>
        <end position="397"/>
    </location>
</feature>
<evidence type="ECO:0000259" key="9">
    <source>
        <dbReference type="Pfam" id="PF12704"/>
    </source>
</evidence>
<evidence type="ECO:0000259" key="8">
    <source>
        <dbReference type="Pfam" id="PF02687"/>
    </source>
</evidence>
<evidence type="ECO:0000256" key="6">
    <source>
        <dbReference type="ARBA" id="ARBA00038076"/>
    </source>
</evidence>
<dbReference type="KEGG" id="cbu:CBU_1808"/>
<keyword evidence="2" id="KW-1003">Cell membrane</keyword>
<dbReference type="PATRIC" id="fig|227377.7.peg.1794"/>
<organism evidence="10 11">
    <name type="scientific">Coxiella burnetii (strain RSA 493 / Nine Mile phase I)</name>
    <dbReference type="NCBI Taxonomy" id="227377"/>
    <lineage>
        <taxon>Bacteria</taxon>
        <taxon>Pseudomonadati</taxon>
        <taxon>Pseudomonadota</taxon>
        <taxon>Gammaproteobacteria</taxon>
        <taxon>Legionellales</taxon>
        <taxon>Coxiellaceae</taxon>
        <taxon>Coxiella</taxon>
    </lineage>
</organism>
<reference evidence="10 11" key="1">
    <citation type="journal article" date="2003" name="Proc. Natl. Acad. Sci. U.S.A.">
        <title>Complete genome sequence of the Q-fever pathogen, Coxiella burnetii.</title>
        <authorList>
            <person name="Seshadri R."/>
            <person name="Paulsen I.T."/>
            <person name="Eisen J.A."/>
            <person name="Read T.D."/>
            <person name="Nelson K.E."/>
            <person name="Nelson W.C."/>
            <person name="Ward N.L."/>
            <person name="Tettelin H."/>
            <person name="Davidsen T.M."/>
            <person name="Beanan M.J."/>
            <person name="Deboy R.T."/>
            <person name="Daugherty S.C."/>
            <person name="Brinkac L.M."/>
            <person name="Madupu R."/>
            <person name="Dodson R.J."/>
            <person name="Khouri H.M."/>
            <person name="Lee K.H."/>
            <person name="Carty H.A."/>
            <person name="Scanlan D."/>
            <person name="Heinzen R.A."/>
            <person name="Thompson H.A."/>
            <person name="Samuel J.E."/>
            <person name="Fraser C.M."/>
            <person name="Heidelberg J.F."/>
        </authorList>
    </citation>
    <scope>NUCLEOTIDE SEQUENCE [LARGE SCALE GENOMIC DNA]</scope>
    <source>
        <strain evidence="11">RSA 493 / Nine Mile phase I</strain>
    </source>
</reference>
<dbReference type="STRING" id="227377.CBU_1808"/>
<evidence type="ECO:0000256" key="2">
    <source>
        <dbReference type="ARBA" id="ARBA00022475"/>
    </source>
</evidence>
<accession>Q83AS2</accession>
<evidence type="ECO:0000256" key="5">
    <source>
        <dbReference type="ARBA" id="ARBA00023136"/>
    </source>
</evidence>
<dbReference type="RefSeq" id="NP_820787.1">
    <property type="nucleotide sequence ID" value="NC_002971.4"/>
</dbReference>
<dbReference type="InterPro" id="IPR050250">
    <property type="entry name" value="Macrolide_Exporter_MacB"/>
</dbReference>
<reference evidence="10 11" key="2">
    <citation type="journal article" date="2009" name="Infect. Immun.">
        <title>Comparative genomics reveal extensive transposon-mediated genomic plasticity and diversity among potential effector proteins within the genus Coxiella.</title>
        <authorList>
            <person name="Beare P.A."/>
            <person name="Unsworth N."/>
            <person name="Andoh M."/>
            <person name="Voth D.E."/>
            <person name="Omsland A."/>
            <person name="Gilk S.D."/>
            <person name="Williams K.P."/>
            <person name="Sobral B.W."/>
            <person name="Kupko J.J.III."/>
            <person name="Porcella S.F."/>
            <person name="Samuel J.E."/>
            <person name="Heinzen R.A."/>
        </authorList>
    </citation>
    <scope>NUCLEOTIDE SEQUENCE [LARGE SCALE GENOMIC DNA]</scope>
    <source>
        <strain evidence="11">RSA 493 / Nine Mile phase I</strain>
    </source>
</reference>
<dbReference type="AlphaFoldDB" id="Q83AS2"/>
<dbReference type="InterPro" id="IPR025857">
    <property type="entry name" value="MacB_PCD"/>
</dbReference>
<dbReference type="Pfam" id="PF12704">
    <property type="entry name" value="MacB_PCD"/>
    <property type="match status" value="1"/>
</dbReference>
<evidence type="ECO:0000256" key="4">
    <source>
        <dbReference type="ARBA" id="ARBA00022989"/>
    </source>
</evidence>
<dbReference type="EnsemblBacteria" id="AAO91301">
    <property type="protein sequence ID" value="AAO91301"/>
    <property type="gene ID" value="CBU_1808"/>
</dbReference>